<evidence type="ECO:0000259" key="2">
    <source>
        <dbReference type="Pfam" id="PF01764"/>
    </source>
</evidence>
<feature type="compositionally biased region" description="Polar residues" evidence="1">
    <location>
        <begin position="17"/>
        <end position="29"/>
    </location>
</feature>
<dbReference type="Pfam" id="PF01764">
    <property type="entry name" value="Lipase_3"/>
    <property type="match status" value="1"/>
</dbReference>
<evidence type="ECO:0000256" key="1">
    <source>
        <dbReference type="SAM" id="MobiDB-lite"/>
    </source>
</evidence>
<dbReference type="GO" id="GO:0006629">
    <property type="term" value="P:lipid metabolic process"/>
    <property type="evidence" value="ECO:0007669"/>
    <property type="project" value="InterPro"/>
</dbReference>
<dbReference type="PANTHER" id="PTHR31479:SF2">
    <property type="entry name" value="ALPHA_BETA-HYDROLASES SUPERFAMILY PROTEIN"/>
    <property type="match status" value="1"/>
</dbReference>
<dbReference type="PANTHER" id="PTHR31479">
    <property type="entry name" value="ALPHA/BETA-HYDROLASES SUPERFAMILY PROTEIN"/>
    <property type="match status" value="1"/>
</dbReference>
<dbReference type="Proteomes" id="UP000077202">
    <property type="component" value="Unassembled WGS sequence"/>
</dbReference>
<proteinExistence type="predicted"/>
<accession>A0A176WFD4</accession>
<organism evidence="3 4">
    <name type="scientific">Marchantia polymorpha subsp. ruderalis</name>
    <dbReference type="NCBI Taxonomy" id="1480154"/>
    <lineage>
        <taxon>Eukaryota</taxon>
        <taxon>Viridiplantae</taxon>
        <taxon>Streptophyta</taxon>
        <taxon>Embryophyta</taxon>
        <taxon>Marchantiophyta</taxon>
        <taxon>Marchantiopsida</taxon>
        <taxon>Marchantiidae</taxon>
        <taxon>Marchantiales</taxon>
        <taxon>Marchantiaceae</taxon>
        <taxon>Marchantia</taxon>
    </lineage>
</organism>
<keyword evidence="4" id="KW-1185">Reference proteome</keyword>
<dbReference type="InterPro" id="IPR029058">
    <property type="entry name" value="AB_hydrolase_fold"/>
</dbReference>
<dbReference type="InterPro" id="IPR002921">
    <property type="entry name" value="Fungal_lipase-type"/>
</dbReference>
<sequence>MQKGGHRGPCAHLERGGQNSETRQSSRSPSLLAATLQKHTLALGLGLGLARPAATCNGLPFLRDGKAPFRPRAPNSRPCEPSVPDPESASIWDNEEYRRVTMAKLVKGVYELEHRRMVQTSADAEPPARRWWESVNFELVGLQEEEEQRKKNSHDEEKSINLAVYRWNSASPAPPPPQKVVIAVRGTLPRMDDGWHNMHIPLQRLHETPRYKEIMAAVKSAVATHGSHEVCIVGHSLGAALGLLVARSLAVDESVRIESHLFNPVYPYTWVPGPHELIGDEALWSTIRAMRYAATVGLTHLLVDAETRSSVEAEFLRLQDWTPHIYVNKGDPICRGYWEYFHSHERLARQGSLGARVSSMAAPYSTRGLAFRGSKPVHLVPSVVLHLCAGAPMDVWTDLGDYRYFHHNLKNWWTKDLQVQTRHVRIASW</sequence>
<evidence type="ECO:0000313" key="4">
    <source>
        <dbReference type="Proteomes" id="UP000077202"/>
    </source>
</evidence>
<name>A0A176WFD4_MARPO</name>
<gene>
    <name evidence="3" type="ORF">AXG93_2018s1520</name>
</gene>
<dbReference type="SUPFAM" id="SSF53474">
    <property type="entry name" value="alpha/beta-Hydrolases"/>
    <property type="match status" value="1"/>
</dbReference>
<dbReference type="EMBL" id="LVLJ01001211">
    <property type="protein sequence ID" value="OAE30985.1"/>
    <property type="molecule type" value="Genomic_DNA"/>
</dbReference>
<feature type="region of interest" description="Disordered" evidence="1">
    <location>
        <begin position="1"/>
        <end position="30"/>
    </location>
</feature>
<evidence type="ECO:0000313" key="3">
    <source>
        <dbReference type="EMBL" id="OAE30985.1"/>
    </source>
</evidence>
<dbReference type="Gene3D" id="3.40.50.1820">
    <property type="entry name" value="alpha/beta hydrolase"/>
    <property type="match status" value="1"/>
</dbReference>
<feature type="domain" description="Fungal lipase-type" evidence="2">
    <location>
        <begin position="211"/>
        <end position="255"/>
    </location>
</feature>
<reference evidence="3" key="1">
    <citation type="submission" date="2016-03" db="EMBL/GenBank/DDBJ databases">
        <title>Mechanisms controlling the formation of the plant cell surface in tip-growing cells are functionally conserved among land plants.</title>
        <authorList>
            <person name="Honkanen S."/>
            <person name="Jones V.A."/>
            <person name="Morieri G."/>
            <person name="Champion C."/>
            <person name="Hetherington A.J."/>
            <person name="Kelly S."/>
            <person name="Saint-Marcoux D."/>
            <person name="Proust H."/>
            <person name="Prescott H."/>
            <person name="Dolan L."/>
        </authorList>
    </citation>
    <scope>NUCLEOTIDE SEQUENCE [LARGE SCALE GENOMIC DNA]</scope>
    <source>
        <tissue evidence="3">Whole gametophyte</tissue>
    </source>
</reference>
<comment type="caution">
    <text evidence="3">The sequence shown here is derived from an EMBL/GenBank/DDBJ whole genome shotgun (WGS) entry which is preliminary data.</text>
</comment>
<dbReference type="AlphaFoldDB" id="A0A176WFD4"/>
<feature type="region of interest" description="Disordered" evidence="1">
    <location>
        <begin position="67"/>
        <end position="89"/>
    </location>
</feature>
<protein>
    <recommendedName>
        <fullName evidence="2">Fungal lipase-type domain-containing protein</fullName>
    </recommendedName>
</protein>